<dbReference type="SFLD" id="SFLDS00029">
    <property type="entry name" value="Radical_SAM"/>
    <property type="match status" value="1"/>
</dbReference>
<evidence type="ECO:0000256" key="1">
    <source>
        <dbReference type="ARBA" id="ARBA00022723"/>
    </source>
</evidence>
<feature type="domain" description="Radical SAM core" evidence="4">
    <location>
        <begin position="25"/>
        <end position="187"/>
    </location>
</feature>
<dbReference type="GO" id="GO:0046872">
    <property type="term" value="F:metal ion binding"/>
    <property type="evidence" value="ECO:0007669"/>
    <property type="project" value="UniProtKB-KW"/>
</dbReference>
<dbReference type="InterPro" id="IPR040086">
    <property type="entry name" value="MJ0683-like"/>
</dbReference>
<organism evidence="5 6">
    <name type="scientific">Ignicoccus pacificus DSM 13166</name>
    <dbReference type="NCBI Taxonomy" id="940294"/>
    <lineage>
        <taxon>Archaea</taxon>
        <taxon>Thermoproteota</taxon>
        <taxon>Thermoprotei</taxon>
        <taxon>Desulfurococcales</taxon>
        <taxon>Desulfurococcaceae</taxon>
        <taxon>Ignicoccus</taxon>
    </lineage>
</organism>
<dbReference type="PANTHER" id="PTHR43432:SF4">
    <property type="entry name" value="RADICAL SAM CORE DOMAIN-CONTAINING PROTEIN"/>
    <property type="match status" value="1"/>
</dbReference>
<dbReference type="PANTHER" id="PTHR43432">
    <property type="entry name" value="SLR0285 PROTEIN"/>
    <property type="match status" value="1"/>
</dbReference>
<evidence type="ECO:0000256" key="2">
    <source>
        <dbReference type="ARBA" id="ARBA00023004"/>
    </source>
</evidence>
<proteinExistence type="predicted"/>
<keyword evidence="3" id="KW-0411">Iron-sulfur</keyword>
<evidence type="ECO:0000259" key="4">
    <source>
        <dbReference type="Pfam" id="PF04055"/>
    </source>
</evidence>
<accession>A0A977KAN0</accession>
<evidence type="ECO:0000313" key="6">
    <source>
        <dbReference type="Proteomes" id="UP001063698"/>
    </source>
</evidence>
<dbReference type="SUPFAM" id="SSF102114">
    <property type="entry name" value="Radical SAM enzymes"/>
    <property type="match status" value="1"/>
</dbReference>
<dbReference type="Pfam" id="PF04055">
    <property type="entry name" value="Radical_SAM"/>
    <property type="match status" value="1"/>
</dbReference>
<keyword evidence="1" id="KW-0479">Metal-binding</keyword>
<name>A0A977KAN0_9CREN</name>
<dbReference type="Proteomes" id="UP001063698">
    <property type="component" value="Chromosome"/>
</dbReference>
<evidence type="ECO:0000256" key="3">
    <source>
        <dbReference type="ARBA" id="ARBA00023014"/>
    </source>
</evidence>
<dbReference type="InterPro" id="IPR007197">
    <property type="entry name" value="rSAM"/>
</dbReference>
<protein>
    <recommendedName>
        <fullName evidence="4">Radical SAM core domain-containing protein</fullName>
    </recommendedName>
</protein>
<dbReference type="SFLD" id="SFLDG01084">
    <property type="entry name" value="Uncharacterised_Radical_SAM_Su"/>
    <property type="match status" value="1"/>
</dbReference>
<dbReference type="CDD" id="cd01335">
    <property type="entry name" value="Radical_SAM"/>
    <property type="match status" value="1"/>
</dbReference>
<evidence type="ECO:0000313" key="5">
    <source>
        <dbReference type="EMBL" id="UXD22162.1"/>
    </source>
</evidence>
<dbReference type="GO" id="GO:0003824">
    <property type="term" value="F:catalytic activity"/>
    <property type="evidence" value="ECO:0007669"/>
    <property type="project" value="InterPro"/>
</dbReference>
<keyword evidence="2" id="KW-0408">Iron</keyword>
<sequence>MEIWEFVIKPSIYISSLCYSILRIEPWDTCSYSCLYCYARWYRGPHGFPKPKPWIPKLFERIVREIKVYPKPFFRLATLSEPFQRPWRGLFEIFETAERYEVPLVVNTKSDVRWNDLFNWLLRLADKRLLLVQVTVGFLESSSLLEPRTPSPWRRLELIERLREHGVPVVARVQPLIPGLEEEQVRVAREALERGALGIITESLRESEEGINIIYKVLGVKRSGKWEPYDIKGRLIHPSLRWRLERHFAFKSLARSYGKEHADCKDVCEFRGELKDCCLTHLAFESTKRPTLRDLLALGRERACEKYLCGDRLRELGKLARPFRMHEKLLLRAFEKRKELCPLAYAESSVRGLND</sequence>
<dbReference type="GO" id="GO:0051536">
    <property type="term" value="F:iron-sulfur cluster binding"/>
    <property type="evidence" value="ECO:0007669"/>
    <property type="project" value="UniProtKB-KW"/>
</dbReference>
<dbReference type="Gene3D" id="3.80.30.30">
    <property type="match status" value="1"/>
</dbReference>
<dbReference type="AlphaFoldDB" id="A0A977KAN0"/>
<keyword evidence="6" id="KW-1185">Reference proteome</keyword>
<gene>
    <name evidence="5" type="ORF">IPA_02225</name>
</gene>
<dbReference type="KEGG" id="ipc:IPA_02225"/>
<dbReference type="EMBL" id="CP006868">
    <property type="protein sequence ID" value="UXD22162.1"/>
    <property type="molecule type" value="Genomic_DNA"/>
</dbReference>
<dbReference type="InterPro" id="IPR058240">
    <property type="entry name" value="rSAM_sf"/>
</dbReference>
<reference evidence="5" key="1">
    <citation type="submission" date="2013-11" db="EMBL/GenBank/DDBJ databases">
        <title>Comparative genomics of Ignicoccus.</title>
        <authorList>
            <person name="Podar M."/>
        </authorList>
    </citation>
    <scope>NUCLEOTIDE SEQUENCE</scope>
    <source>
        <strain evidence="5">DSM 13166</strain>
    </source>
</reference>